<dbReference type="Proteomes" id="UP001153620">
    <property type="component" value="Chromosome 1"/>
</dbReference>
<dbReference type="PANTHER" id="PTHR12001:SF55">
    <property type="entry name" value="ALL TRANS-POLYPRENYL-DIPHOSPHATE SYNTHASE PDSS2"/>
    <property type="match status" value="1"/>
</dbReference>
<sequence length="429" mass="48099">MSLSRIHSLRKFLVNSTQIKSLRSISSTKESRDKLATKTDSKNEWNRALSEAEKIVGYQTSFLSLRYLLSDEITNLALHLRKLVGSPHPLVNTAKSLIYGENNLQTWGLIVLLVSKAVGQSPEVRDMEQDKSAGVLISQRTLAEVVEMVRTANLIHNGVFNLQHLQNAGNNLSSDSDMIFGNKIALLGGDYLLGSACAQIGRLKNQELNELMCTAFRDMADSHFIGCRDTQNNPIPSDPQKKKEEINLHSNHDDIPVDLIDNKKPFSLKDVMGSPEDEWTLRHTLAEGTLLGKSCQSALLLAKKPEDMQKTAYFFGKHLSLAWQACMDLEPFRLNELTSDAKFSLISAPVLFHLEHDPSIYEEIKRGTESVNDIDFQKLHLEIQNGPGIEKTRELQSKHSLLAMTELYKFAPSDARTALENIIMAMQDN</sequence>
<dbReference type="GO" id="GO:0004659">
    <property type="term" value="F:prenyltransferase activity"/>
    <property type="evidence" value="ECO:0007669"/>
    <property type="project" value="TreeGrafter"/>
</dbReference>
<evidence type="ECO:0008006" key="3">
    <source>
        <dbReference type="Google" id="ProtNLM"/>
    </source>
</evidence>
<accession>A0A9N9WPP0</accession>
<dbReference type="GO" id="GO:1990234">
    <property type="term" value="C:transferase complex"/>
    <property type="evidence" value="ECO:0007669"/>
    <property type="project" value="TreeGrafter"/>
</dbReference>
<dbReference type="PANTHER" id="PTHR12001">
    <property type="entry name" value="GERANYLGERANYL PYROPHOSPHATE SYNTHASE"/>
    <property type="match status" value="1"/>
</dbReference>
<protein>
    <recommendedName>
        <fullName evidence="3">Decaprenyl-diphosphate synthase subunit 2</fullName>
    </recommendedName>
</protein>
<evidence type="ECO:0000313" key="1">
    <source>
        <dbReference type="EMBL" id="CAG9801361.1"/>
    </source>
</evidence>
<gene>
    <name evidence="1" type="ORF">CHIRRI_LOCUS4291</name>
</gene>
<organism evidence="1 2">
    <name type="scientific">Chironomus riparius</name>
    <dbReference type="NCBI Taxonomy" id="315576"/>
    <lineage>
        <taxon>Eukaryota</taxon>
        <taxon>Metazoa</taxon>
        <taxon>Ecdysozoa</taxon>
        <taxon>Arthropoda</taxon>
        <taxon>Hexapoda</taxon>
        <taxon>Insecta</taxon>
        <taxon>Pterygota</taxon>
        <taxon>Neoptera</taxon>
        <taxon>Endopterygota</taxon>
        <taxon>Diptera</taxon>
        <taxon>Nematocera</taxon>
        <taxon>Chironomoidea</taxon>
        <taxon>Chironomidae</taxon>
        <taxon>Chironominae</taxon>
        <taxon>Chironomus</taxon>
    </lineage>
</organism>
<dbReference type="OrthoDB" id="9983019at2759"/>
<proteinExistence type="predicted"/>
<reference evidence="1" key="2">
    <citation type="submission" date="2022-10" db="EMBL/GenBank/DDBJ databases">
        <authorList>
            <consortium name="ENA_rothamsted_submissions"/>
            <consortium name="culmorum"/>
            <person name="King R."/>
        </authorList>
    </citation>
    <scope>NUCLEOTIDE SEQUENCE</scope>
</reference>
<dbReference type="GO" id="GO:0008299">
    <property type="term" value="P:isoprenoid biosynthetic process"/>
    <property type="evidence" value="ECO:0007669"/>
    <property type="project" value="TreeGrafter"/>
</dbReference>
<reference evidence="1" key="1">
    <citation type="submission" date="2022-01" db="EMBL/GenBank/DDBJ databases">
        <authorList>
            <person name="King R."/>
        </authorList>
    </citation>
    <scope>NUCLEOTIDE SEQUENCE</scope>
</reference>
<evidence type="ECO:0000313" key="2">
    <source>
        <dbReference type="Proteomes" id="UP001153620"/>
    </source>
</evidence>
<keyword evidence="2" id="KW-1185">Reference proteome</keyword>
<dbReference type="GO" id="GO:0006744">
    <property type="term" value="P:ubiquinone biosynthetic process"/>
    <property type="evidence" value="ECO:0007669"/>
    <property type="project" value="TreeGrafter"/>
</dbReference>
<dbReference type="SUPFAM" id="SSF48576">
    <property type="entry name" value="Terpenoid synthases"/>
    <property type="match status" value="1"/>
</dbReference>
<dbReference type="InterPro" id="IPR008949">
    <property type="entry name" value="Isoprenoid_synthase_dom_sf"/>
</dbReference>
<name>A0A9N9WPP0_9DIPT</name>
<dbReference type="GO" id="GO:0005739">
    <property type="term" value="C:mitochondrion"/>
    <property type="evidence" value="ECO:0007669"/>
    <property type="project" value="TreeGrafter"/>
</dbReference>
<dbReference type="AlphaFoldDB" id="A0A9N9WPP0"/>
<dbReference type="EMBL" id="OU895877">
    <property type="protein sequence ID" value="CAG9801361.1"/>
    <property type="molecule type" value="Genomic_DNA"/>
</dbReference>
<dbReference type="Gene3D" id="1.10.600.10">
    <property type="entry name" value="Farnesyl Diphosphate Synthase"/>
    <property type="match status" value="1"/>
</dbReference>